<dbReference type="PANTHER" id="PTHR30181">
    <property type="entry name" value="MANNITOL PERMEASE IIC COMPONENT"/>
    <property type="match status" value="1"/>
</dbReference>
<dbReference type="PROSITE" id="PS51099">
    <property type="entry name" value="PTS_EIIB_TYPE_2"/>
    <property type="match status" value="1"/>
</dbReference>
<feature type="transmembrane region" description="Helical" evidence="17">
    <location>
        <begin position="274"/>
        <end position="296"/>
    </location>
</feature>
<dbReference type="InterPro" id="IPR004718">
    <property type="entry name" value="PTS_IIC_mtl"/>
</dbReference>
<dbReference type="EC" id="2.7.1.197" evidence="4"/>
<reference evidence="20 21" key="1">
    <citation type="submission" date="2021-03" db="EMBL/GenBank/DDBJ databases">
        <title>Antimicrobial resistance genes in bacteria isolated from Japanese honey, and their potential for conferring macrolide and lincosamide resistance in the American foulbrood pathogen Paenibacillus larvae.</title>
        <authorList>
            <person name="Okamoto M."/>
            <person name="Kumagai M."/>
            <person name="Kanamori H."/>
            <person name="Takamatsu D."/>
        </authorList>
    </citation>
    <scope>NUCLEOTIDE SEQUENCE [LARGE SCALE GENOMIC DNA]</scope>
    <source>
        <strain evidence="20 21">J15TS10</strain>
    </source>
</reference>
<comment type="subcellular location">
    <subcellularLocation>
        <location evidence="3">Cell membrane</location>
        <topology evidence="3">Multi-pass membrane protein</topology>
    </subcellularLocation>
</comment>
<dbReference type="Pfam" id="PF02302">
    <property type="entry name" value="PTS_IIB"/>
    <property type="match status" value="1"/>
</dbReference>
<dbReference type="CDD" id="cd05567">
    <property type="entry name" value="PTS_IIB_mannitol"/>
    <property type="match status" value="1"/>
</dbReference>
<dbReference type="Gene3D" id="3.40.50.2300">
    <property type="match status" value="1"/>
</dbReference>
<dbReference type="InterPro" id="IPR013011">
    <property type="entry name" value="PTS_EIIB_2"/>
</dbReference>
<dbReference type="InterPro" id="IPR003501">
    <property type="entry name" value="PTS_EIIB_2/3"/>
</dbReference>
<dbReference type="InterPro" id="IPR013014">
    <property type="entry name" value="PTS_EIIC_2"/>
</dbReference>
<gene>
    <name evidence="20" type="primary">mtlA</name>
    <name evidence="20" type="ORF">J15TS10_01260</name>
</gene>
<evidence type="ECO:0000313" key="21">
    <source>
        <dbReference type="Proteomes" id="UP000681290"/>
    </source>
</evidence>
<evidence type="ECO:0000256" key="12">
    <source>
        <dbReference type="ARBA" id="ARBA00022692"/>
    </source>
</evidence>
<feature type="domain" description="PTS EIIB type-2" evidence="18">
    <location>
        <begin position="387"/>
        <end position="475"/>
    </location>
</feature>
<organism evidence="20 21">
    <name type="scientific">Paenibacillus woosongensis</name>
    <dbReference type="NCBI Taxonomy" id="307580"/>
    <lineage>
        <taxon>Bacteria</taxon>
        <taxon>Bacillati</taxon>
        <taxon>Bacillota</taxon>
        <taxon>Bacilli</taxon>
        <taxon>Bacillales</taxon>
        <taxon>Paenibacillaceae</taxon>
        <taxon>Paenibacillus</taxon>
    </lineage>
</organism>
<dbReference type="NCBIfam" id="TIGR00851">
    <property type="entry name" value="mtlA"/>
    <property type="match status" value="1"/>
</dbReference>
<feature type="transmembrane region" description="Helical" evidence="17">
    <location>
        <begin position="83"/>
        <end position="112"/>
    </location>
</feature>
<keyword evidence="14 17" id="KW-0472">Membrane</keyword>
<keyword evidence="12 17" id="KW-0812">Transmembrane</keyword>
<feature type="compositionally biased region" description="Polar residues" evidence="16">
    <location>
        <begin position="367"/>
        <end position="377"/>
    </location>
</feature>
<dbReference type="Proteomes" id="UP000681290">
    <property type="component" value="Unassembled WGS sequence"/>
</dbReference>
<evidence type="ECO:0000256" key="3">
    <source>
        <dbReference type="ARBA" id="ARBA00004651"/>
    </source>
</evidence>
<evidence type="ECO:0000256" key="5">
    <source>
        <dbReference type="ARBA" id="ARBA00021825"/>
    </source>
</evidence>
<feature type="transmembrane region" description="Helical" evidence="17">
    <location>
        <begin position="52"/>
        <end position="71"/>
    </location>
</feature>
<evidence type="ECO:0000256" key="8">
    <source>
        <dbReference type="ARBA" id="ARBA00022553"/>
    </source>
</evidence>
<evidence type="ECO:0000256" key="9">
    <source>
        <dbReference type="ARBA" id="ARBA00022597"/>
    </source>
</evidence>
<dbReference type="NCBIfam" id="NF011663">
    <property type="entry name" value="PRK15083.1"/>
    <property type="match status" value="1"/>
</dbReference>
<keyword evidence="13 17" id="KW-1133">Transmembrane helix</keyword>
<evidence type="ECO:0000256" key="11">
    <source>
        <dbReference type="ARBA" id="ARBA00022683"/>
    </source>
</evidence>
<evidence type="ECO:0000256" key="17">
    <source>
        <dbReference type="SAM" id="Phobius"/>
    </source>
</evidence>
<dbReference type="SUPFAM" id="SSF52794">
    <property type="entry name" value="PTS system IIB component-like"/>
    <property type="match status" value="1"/>
</dbReference>
<dbReference type="PROSITE" id="PS51104">
    <property type="entry name" value="PTS_EIIC_TYPE_2"/>
    <property type="match status" value="1"/>
</dbReference>
<evidence type="ECO:0000256" key="4">
    <source>
        <dbReference type="ARBA" id="ARBA00011909"/>
    </source>
</evidence>
<dbReference type="InterPro" id="IPR003352">
    <property type="entry name" value="PTS_EIIC"/>
</dbReference>
<evidence type="ECO:0000256" key="14">
    <source>
        <dbReference type="ARBA" id="ARBA00023136"/>
    </source>
</evidence>
<feature type="transmembrane region" description="Helical" evidence="17">
    <location>
        <begin position="217"/>
        <end position="238"/>
    </location>
</feature>
<evidence type="ECO:0000256" key="16">
    <source>
        <dbReference type="SAM" id="MobiDB-lite"/>
    </source>
</evidence>
<feature type="transmembrane region" description="Helical" evidence="17">
    <location>
        <begin position="24"/>
        <end position="46"/>
    </location>
</feature>
<dbReference type="InterPro" id="IPR036095">
    <property type="entry name" value="PTS_EIIB-like_sf"/>
</dbReference>
<keyword evidence="9" id="KW-0762">Sugar transport</keyword>
<protein>
    <recommendedName>
        <fullName evidence="5">PTS system mannitol-specific EIICB component</fullName>
        <ecNumber evidence="4">2.7.1.197</ecNumber>
    </recommendedName>
    <alternativeName>
        <fullName evidence="15">EIICB-Mtl</fullName>
    </alternativeName>
</protein>
<feature type="transmembrane region" description="Helical" evidence="17">
    <location>
        <begin position="250"/>
        <end position="268"/>
    </location>
</feature>
<keyword evidence="6" id="KW-0813">Transport</keyword>
<feature type="transmembrane region" description="Helical" evidence="17">
    <location>
        <begin position="132"/>
        <end position="151"/>
    </location>
</feature>
<evidence type="ECO:0000256" key="7">
    <source>
        <dbReference type="ARBA" id="ARBA00022475"/>
    </source>
</evidence>
<keyword evidence="8" id="KW-0597">Phosphoprotein</keyword>
<feature type="transmembrane region" description="Helical" evidence="17">
    <location>
        <begin position="163"/>
        <end position="185"/>
    </location>
</feature>
<dbReference type="EMBL" id="BOSM01000001">
    <property type="protein sequence ID" value="GIP56312.1"/>
    <property type="molecule type" value="Genomic_DNA"/>
</dbReference>
<evidence type="ECO:0000256" key="1">
    <source>
        <dbReference type="ARBA" id="ARBA00001655"/>
    </source>
</evidence>
<feature type="region of interest" description="Disordered" evidence="16">
    <location>
        <begin position="355"/>
        <end position="379"/>
    </location>
</feature>
<comment type="catalytic activity">
    <reaction evidence="1">
        <text>D-mannitol(out) + N(pros)-phospho-L-histidyl-[protein] = D-mannitol 1-phosphate(in) + L-histidyl-[protein]</text>
        <dbReference type="Rhea" id="RHEA:33363"/>
        <dbReference type="Rhea" id="RHEA-COMP:9745"/>
        <dbReference type="Rhea" id="RHEA-COMP:9746"/>
        <dbReference type="ChEBI" id="CHEBI:16899"/>
        <dbReference type="ChEBI" id="CHEBI:29979"/>
        <dbReference type="ChEBI" id="CHEBI:61381"/>
        <dbReference type="ChEBI" id="CHEBI:64837"/>
        <dbReference type="EC" id="2.7.1.197"/>
    </reaction>
</comment>
<dbReference type="InterPro" id="IPR050893">
    <property type="entry name" value="Sugar_PTS"/>
</dbReference>
<evidence type="ECO:0000256" key="2">
    <source>
        <dbReference type="ARBA" id="ARBA00002434"/>
    </source>
</evidence>
<dbReference type="InterPro" id="IPR029503">
    <property type="entry name" value="PTS_EIIB_mannitol"/>
</dbReference>
<dbReference type="PANTHER" id="PTHR30181:SF2">
    <property type="entry name" value="PTS SYSTEM MANNITOL-SPECIFIC EIICBA COMPONENT"/>
    <property type="match status" value="1"/>
</dbReference>
<proteinExistence type="predicted"/>
<keyword evidence="21" id="KW-1185">Reference proteome</keyword>
<keyword evidence="10" id="KW-0808">Transferase</keyword>
<keyword evidence="11" id="KW-0598">Phosphotransferase system</keyword>
<evidence type="ECO:0000256" key="15">
    <source>
        <dbReference type="ARBA" id="ARBA00033349"/>
    </source>
</evidence>
<sequence length="475" mass="49548">MDTAQSSGFKVLVQRFGRFLSGMVMPNIGAFIAWGLITALFIPTGWIPNEGLASLVGPMITYLLPLLIGYTGGHMIHGVRGGVIGAVVTMGVVVGADIPMFLGAMIMGPLGAWVLKMFDKSVEGKIPAGFEMLVNNFSSGIIGGALALGAFKGVGPVVQAFSNVLAAGVEFLINTGLLPLANLLIEPAKVLFLNNAINHGILGPLALEQVSKAGQSIIFMLESNPGPGLGILLAYWVFGRGMVKNSAPGAVIIHFLGGIHEIYFPYILMNPRLILAAIGGGMAGTFTFSILGAGLVAAPSPGSIIAYMAMTPKGGYLAMFAGVLVATVVSFLIASLLLKTAKDSGEEGGDLEEAQAKMKQMKADAKGTSTPSASEASNEVKSKEDVKKIVFSCDAGMGSSAMGASILRKKVNAAGLPITVTNTAINDIPADADIIFTHKTLTDRARLKNPNAEHISIENFLKSPEYDALVERLSK</sequence>
<feature type="transmembrane region" description="Helical" evidence="17">
    <location>
        <begin position="316"/>
        <end position="338"/>
    </location>
</feature>
<evidence type="ECO:0000256" key="6">
    <source>
        <dbReference type="ARBA" id="ARBA00022448"/>
    </source>
</evidence>
<keyword evidence="7" id="KW-1003">Cell membrane</keyword>
<name>A0ABQ4MK06_9BACL</name>
<evidence type="ECO:0000259" key="19">
    <source>
        <dbReference type="PROSITE" id="PS51104"/>
    </source>
</evidence>
<evidence type="ECO:0000313" key="20">
    <source>
        <dbReference type="EMBL" id="GIP56312.1"/>
    </source>
</evidence>
<dbReference type="RefSeq" id="WP_213588429.1">
    <property type="nucleotide sequence ID" value="NZ_BOSM01000001.1"/>
</dbReference>
<dbReference type="Pfam" id="PF02378">
    <property type="entry name" value="PTS_EIIC"/>
    <property type="match status" value="1"/>
</dbReference>
<evidence type="ECO:0000256" key="10">
    <source>
        <dbReference type="ARBA" id="ARBA00022679"/>
    </source>
</evidence>
<evidence type="ECO:0000259" key="18">
    <source>
        <dbReference type="PROSITE" id="PS51099"/>
    </source>
</evidence>
<comment type="function">
    <text evidence="2">The phosphoenolpyruvate-dependent sugar phosphotransferase system (sugar PTS), a major carbohydrate active transport system, catalyzes the phosphorylation of incoming sugar substrates concomitantly with their translocation across the cell membrane. The enzyme II CmtAB PTS system is involved in D-mannitol transport.</text>
</comment>
<comment type="caution">
    <text evidence="20">The sequence shown here is derived from an EMBL/GenBank/DDBJ whole genome shotgun (WGS) entry which is preliminary data.</text>
</comment>
<feature type="domain" description="PTS EIIC type-2" evidence="19">
    <location>
        <begin position="16"/>
        <end position="331"/>
    </location>
</feature>
<accession>A0ABQ4MK06</accession>
<evidence type="ECO:0000256" key="13">
    <source>
        <dbReference type="ARBA" id="ARBA00022989"/>
    </source>
</evidence>